<keyword evidence="1" id="KW-0472">Membrane</keyword>
<evidence type="ECO:0000313" key="3">
    <source>
        <dbReference type="Proteomes" id="UP000276133"/>
    </source>
</evidence>
<dbReference type="AlphaFoldDB" id="A0A3M7Q012"/>
<evidence type="ECO:0000256" key="1">
    <source>
        <dbReference type="SAM" id="Phobius"/>
    </source>
</evidence>
<proteinExistence type="predicted"/>
<organism evidence="2 3">
    <name type="scientific">Brachionus plicatilis</name>
    <name type="common">Marine rotifer</name>
    <name type="synonym">Brachionus muelleri</name>
    <dbReference type="NCBI Taxonomy" id="10195"/>
    <lineage>
        <taxon>Eukaryota</taxon>
        <taxon>Metazoa</taxon>
        <taxon>Spiralia</taxon>
        <taxon>Gnathifera</taxon>
        <taxon>Rotifera</taxon>
        <taxon>Eurotatoria</taxon>
        <taxon>Monogononta</taxon>
        <taxon>Pseudotrocha</taxon>
        <taxon>Ploima</taxon>
        <taxon>Brachionidae</taxon>
        <taxon>Brachionus</taxon>
    </lineage>
</organism>
<keyword evidence="1" id="KW-0812">Transmembrane</keyword>
<keyword evidence="2" id="KW-0347">Helicase</keyword>
<dbReference type="GO" id="GO:0004386">
    <property type="term" value="F:helicase activity"/>
    <property type="evidence" value="ECO:0007669"/>
    <property type="project" value="UniProtKB-KW"/>
</dbReference>
<sequence>MITLTHKRKKNEDRDVVPYNPELLMLWNGHVNLQYCTKRGIEQYLVKYISKVEPTFKGKEMKSESNQVKNYFDLLLLKLLHLFLVIICAIEHEIYVKNSKTKVPISRSDKLLFDEDRNKVVKRKNDIIIRTNFFDKTDGEIYFYQKLIYNISFRSVDELISKSNLTRTYKEECFIRNLIKRPDDSDPDIDYLTYSNLKDPINILDLCF</sequence>
<dbReference type="Proteomes" id="UP000276133">
    <property type="component" value="Unassembled WGS sequence"/>
</dbReference>
<gene>
    <name evidence="2" type="ORF">BpHYR1_052396</name>
</gene>
<evidence type="ECO:0000313" key="2">
    <source>
        <dbReference type="EMBL" id="RNA04554.1"/>
    </source>
</evidence>
<accession>A0A3M7Q012</accession>
<keyword evidence="2" id="KW-0378">Hydrolase</keyword>
<name>A0A3M7Q012_BRAPC</name>
<keyword evidence="2" id="KW-0547">Nucleotide-binding</keyword>
<dbReference type="EC" id="3.6.1.15" evidence="2"/>
<protein>
    <submittedName>
        <fullName evidence="2">ATP-dependent DNA helicase pif1</fullName>
        <ecNumber evidence="2">3.6.1.15</ecNumber>
    </submittedName>
</protein>
<keyword evidence="3" id="KW-1185">Reference proteome</keyword>
<dbReference type="GO" id="GO:0017111">
    <property type="term" value="F:ribonucleoside triphosphate phosphatase activity"/>
    <property type="evidence" value="ECO:0007669"/>
    <property type="project" value="UniProtKB-EC"/>
</dbReference>
<keyword evidence="1" id="KW-1133">Transmembrane helix</keyword>
<dbReference type="EMBL" id="REGN01008050">
    <property type="protein sequence ID" value="RNA04554.1"/>
    <property type="molecule type" value="Genomic_DNA"/>
</dbReference>
<feature type="transmembrane region" description="Helical" evidence="1">
    <location>
        <begin position="71"/>
        <end position="92"/>
    </location>
</feature>
<keyword evidence="2" id="KW-0067">ATP-binding</keyword>
<dbReference type="OrthoDB" id="416437at2759"/>
<reference evidence="2 3" key="1">
    <citation type="journal article" date="2018" name="Sci. Rep.">
        <title>Genomic signatures of local adaptation to the degree of environmental predictability in rotifers.</title>
        <authorList>
            <person name="Franch-Gras L."/>
            <person name="Hahn C."/>
            <person name="Garcia-Roger E.M."/>
            <person name="Carmona M.J."/>
            <person name="Serra M."/>
            <person name="Gomez A."/>
        </authorList>
    </citation>
    <scope>NUCLEOTIDE SEQUENCE [LARGE SCALE GENOMIC DNA]</scope>
    <source>
        <strain evidence="2">HYR1</strain>
    </source>
</reference>
<comment type="caution">
    <text evidence="2">The sequence shown here is derived from an EMBL/GenBank/DDBJ whole genome shotgun (WGS) entry which is preliminary data.</text>
</comment>